<dbReference type="AlphaFoldDB" id="W9R8C2"/>
<proteinExistence type="predicted"/>
<dbReference type="InterPro" id="IPR016461">
    <property type="entry name" value="COMT-like"/>
</dbReference>
<dbReference type="STRING" id="981085.W9R8C2"/>
<feature type="region of interest" description="Disordered" evidence="4">
    <location>
        <begin position="126"/>
        <end position="146"/>
    </location>
</feature>
<dbReference type="Proteomes" id="UP000030645">
    <property type="component" value="Unassembled WGS sequence"/>
</dbReference>
<keyword evidence="7" id="KW-1185">Reference proteome</keyword>
<evidence type="ECO:0000256" key="3">
    <source>
        <dbReference type="ARBA" id="ARBA00022691"/>
    </source>
</evidence>
<keyword evidence="2 6" id="KW-0808">Transferase</keyword>
<dbReference type="Gene3D" id="3.40.50.150">
    <property type="entry name" value="Vaccinia Virus protein VP39"/>
    <property type="match status" value="1"/>
</dbReference>
<evidence type="ECO:0000256" key="2">
    <source>
        <dbReference type="ARBA" id="ARBA00022679"/>
    </source>
</evidence>
<dbReference type="InterPro" id="IPR029063">
    <property type="entry name" value="SAM-dependent_MTases_sf"/>
</dbReference>
<dbReference type="SUPFAM" id="SSF53335">
    <property type="entry name" value="S-adenosyl-L-methionine-dependent methyltransferases"/>
    <property type="match status" value="1"/>
</dbReference>
<dbReference type="Pfam" id="PF00891">
    <property type="entry name" value="Methyltransf_2"/>
    <property type="match status" value="1"/>
</dbReference>
<evidence type="ECO:0000259" key="5">
    <source>
        <dbReference type="Pfam" id="PF00891"/>
    </source>
</evidence>
<protein>
    <submittedName>
        <fullName evidence="6">Myricetin O-methyltransferase</fullName>
    </submittedName>
</protein>
<evidence type="ECO:0000256" key="4">
    <source>
        <dbReference type="SAM" id="MobiDB-lite"/>
    </source>
</evidence>
<dbReference type="PROSITE" id="PS51683">
    <property type="entry name" value="SAM_OMT_II"/>
    <property type="match status" value="1"/>
</dbReference>
<keyword evidence="3" id="KW-0949">S-adenosyl-L-methionine</keyword>
<gene>
    <name evidence="6" type="ORF">L484_002789</name>
</gene>
<reference evidence="7" key="1">
    <citation type="submission" date="2013-01" db="EMBL/GenBank/DDBJ databases">
        <title>Draft Genome Sequence of a Mulberry Tree, Morus notabilis C.K. Schneid.</title>
        <authorList>
            <person name="He N."/>
            <person name="Zhao S."/>
        </authorList>
    </citation>
    <scope>NUCLEOTIDE SEQUENCE</scope>
</reference>
<name>W9R8C2_9ROSA</name>
<sequence>MAKAIASSFPHIKCTVFDLPHVVANLEGTDNLNFIGGNMFTDTIPPTDGILLNLKGGSASDYPRPSFDLHLPFKTCALPFPSMVKAGEEISRSIRSVRRIPKDQASEASKEEALLSEYDPSVRAYHKQARKKRRQPGEAAKLQRQGGSLSAYERKSVCRLALRRETLVEVGSCSVILSLGISALMLDIIDGLLFLSELPDPRASWRGSTNGTSYDDMVYIPVVRTEERVTPVTPPPAAPTMAVLSPLPSSFPAPVEITHATNATTSAASSIAGDSITIPAIAVETAPDGTEFNKSFNPSLNPSYQKRENLRYMPSVG</sequence>
<organism evidence="6 7">
    <name type="scientific">Morus notabilis</name>
    <dbReference type="NCBI Taxonomy" id="981085"/>
    <lineage>
        <taxon>Eukaryota</taxon>
        <taxon>Viridiplantae</taxon>
        <taxon>Streptophyta</taxon>
        <taxon>Embryophyta</taxon>
        <taxon>Tracheophyta</taxon>
        <taxon>Spermatophyta</taxon>
        <taxon>Magnoliopsida</taxon>
        <taxon>eudicotyledons</taxon>
        <taxon>Gunneridae</taxon>
        <taxon>Pentapetalae</taxon>
        <taxon>rosids</taxon>
        <taxon>fabids</taxon>
        <taxon>Rosales</taxon>
        <taxon>Moraceae</taxon>
        <taxon>Moreae</taxon>
        <taxon>Morus</taxon>
    </lineage>
</organism>
<evidence type="ECO:0000313" key="7">
    <source>
        <dbReference type="Proteomes" id="UP000030645"/>
    </source>
</evidence>
<evidence type="ECO:0000256" key="1">
    <source>
        <dbReference type="ARBA" id="ARBA00022603"/>
    </source>
</evidence>
<dbReference type="GO" id="GO:0032259">
    <property type="term" value="P:methylation"/>
    <property type="evidence" value="ECO:0007669"/>
    <property type="project" value="UniProtKB-KW"/>
</dbReference>
<keyword evidence="1 6" id="KW-0489">Methyltransferase</keyword>
<evidence type="ECO:0000313" key="6">
    <source>
        <dbReference type="EMBL" id="EXB57807.1"/>
    </source>
</evidence>
<dbReference type="InterPro" id="IPR001077">
    <property type="entry name" value="COMT_C"/>
</dbReference>
<dbReference type="EMBL" id="KE344351">
    <property type="protein sequence ID" value="EXB57807.1"/>
    <property type="molecule type" value="Genomic_DNA"/>
</dbReference>
<dbReference type="GO" id="GO:0008171">
    <property type="term" value="F:O-methyltransferase activity"/>
    <property type="evidence" value="ECO:0007669"/>
    <property type="project" value="InterPro"/>
</dbReference>
<accession>W9R8C2</accession>
<feature type="domain" description="O-methyltransferase C-terminal" evidence="5">
    <location>
        <begin position="2"/>
        <end position="53"/>
    </location>
</feature>